<sequence length="683" mass="71937">MAGLPAGRVGVRLTSVKPDQLPLLNSVSAPTVHPDASRAVVSVTRPDFDADAYVGQLWSVPFDPSQQPRRVTRGFRDTAPAFSPDGRVLAFLRAEPDGKPQLHIVEAGGGEPQAITDQKLGVTEFSWAPDSARIVFASRVPEEGRYGTVDGVGPGAEDARLVSSNQYRMNGVGYTLDKAAQLFVVDVPELGGEPAVPAAGRAAKDAKEQEGPGTKGIPAVVQLTSGEVDHTGAVFSSDGRSVYYLAAGHEGHDADIASGIYKVPAAGGEAVLVPSGAEPQSIHAVRESRNGRELFFTAQDLGADGLDFVARNTALYVVPAAGGEARVLSDVEQQDVSGTLEPAGPDGVLVLNSHRGSVELLKWTADGGSEVLLHGERAVLGAAAAGDVVAIAYADAASHGDVGVLERGELRLLSDFSVRLRNESTVREPREFIAEGADGYPVHGWLVLPDGPGPHPVLLNIHGGPFAQYACAFFDEAQVYAEAGYAVLMCNPRGSAGYGQAHGAAIKEAMGTVDMADVLAFLDGALAAFPALDSGALGIMGGSYGGYLTAWTIAHDHRFKAAIVERGFLDPISFTGSSDIGWFFGGEYTGGTLEQMLAQSPMAVVSNVRTPTLVIHSENDLRCPVEQGQRYFAALKAQGVETSLLLFPGEDHELSRSGTPHHRKQRFEQILAWWAGMLPTPAR</sequence>
<evidence type="ECO:0000256" key="1">
    <source>
        <dbReference type="ARBA" id="ARBA00022801"/>
    </source>
</evidence>
<gene>
    <name evidence="4" type="ORF">SAMN05216555_11730</name>
</gene>
<dbReference type="SUPFAM" id="SSF53474">
    <property type="entry name" value="alpha/beta-Hydrolases"/>
    <property type="match status" value="1"/>
</dbReference>
<dbReference type="GO" id="GO:0006508">
    <property type="term" value="P:proteolysis"/>
    <property type="evidence" value="ECO:0007669"/>
    <property type="project" value="InterPro"/>
</dbReference>
<dbReference type="PANTHER" id="PTHR42776:SF27">
    <property type="entry name" value="DIPEPTIDYL PEPTIDASE FAMILY MEMBER 6"/>
    <property type="match status" value="1"/>
</dbReference>
<evidence type="ECO:0000313" key="4">
    <source>
        <dbReference type="EMBL" id="SDJ80792.1"/>
    </source>
</evidence>
<dbReference type="STRING" id="1045773.SAMN05216555_11730"/>
<keyword evidence="1" id="KW-0378">Hydrolase</keyword>
<dbReference type="Proteomes" id="UP000182130">
    <property type="component" value="Unassembled WGS sequence"/>
</dbReference>
<dbReference type="InterPro" id="IPR011042">
    <property type="entry name" value="6-blade_b-propeller_TolB-like"/>
</dbReference>
<dbReference type="Pfam" id="PF00326">
    <property type="entry name" value="Peptidase_S9"/>
    <property type="match status" value="1"/>
</dbReference>
<dbReference type="Pfam" id="PF07676">
    <property type="entry name" value="PD40"/>
    <property type="match status" value="2"/>
</dbReference>
<evidence type="ECO:0000259" key="3">
    <source>
        <dbReference type="Pfam" id="PF00326"/>
    </source>
</evidence>
<dbReference type="InterPro" id="IPR029058">
    <property type="entry name" value="AB_hydrolase_fold"/>
</dbReference>
<keyword evidence="4" id="KW-0031">Aminopeptidase</keyword>
<name>A0A1G8WQY8_9MICC</name>
<protein>
    <submittedName>
        <fullName evidence="4">Dipeptidyl aminopeptidase/acylaminoacyl peptidase</fullName>
    </submittedName>
</protein>
<dbReference type="InterPro" id="IPR011659">
    <property type="entry name" value="WD40"/>
</dbReference>
<keyword evidence="5" id="KW-1185">Reference proteome</keyword>
<organism evidence="4 5">
    <name type="scientific">Arthrobacter cupressi</name>
    <dbReference type="NCBI Taxonomy" id="1045773"/>
    <lineage>
        <taxon>Bacteria</taxon>
        <taxon>Bacillati</taxon>
        <taxon>Actinomycetota</taxon>
        <taxon>Actinomycetes</taxon>
        <taxon>Micrococcales</taxon>
        <taxon>Micrococcaceae</taxon>
        <taxon>Arthrobacter</taxon>
    </lineage>
</organism>
<accession>A0A1G8WQY8</accession>
<proteinExistence type="predicted"/>
<dbReference type="AlphaFoldDB" id="A0A1G8WQY8"/>
<dbReference type="SUPFAM" id="SSF82171">
    <property type="entry name" value="DPP6 N-terminal domain-like"/>
    <property type="match status" value="1"/>
</dbReference>
<reference evidence="5" key="1">
    <citation type="submission" date="2016-10" db="EMBL/GenBank/DDBJ databases">
        <authorList>
            <person name="Varghese N."/>
            <person name="Submissions S."/>
        </authorList>
    </citation>
    <scope>NUCLEOTIDE SEQUENCE [LARGE SCALE GENOMIC DNA]</scope>
    <source>
        <strain evidence="5">CGMCC 1.10783</strain>
    </source>
</reference>
<dbReference type="InterPro" id="IPR001375">
    <property type="entry name" value="Peptidase_S9_cat"/>
</dbReference>
<keyword evidence="4" id="KW-0645">Protease</keyword>
<evidence type="ECO:0000313" key="5">
    <source>
        <dbReference type="Proteomes" id="UP000182130"/>
    </source>
</evidence>
<feature type="domain" description="Peptidase S9 prolyl oligopeptidase catalytic" evidence="3">
    <location>
        <begin position="473"/>
        <end position="677"/>
    </location>
</feature>
<dbReference type="GO" id="GO:0004177">
    <property type="term" value="F:aminopeptidase activity"/>
    <property type="evidence" value="ECO:0007669"/>
    <property type="project" value="UniProtKB-KW"/>
</dbReference>
<dbReference type="Gene3D" id="3.40.50.1820">
    <property type="entry name" value="alpha/beta hydrolase"/>
    <property type="match status" value="1"/>
</dbReference>
<dbReference type="EMBL" id="FNEI01000017">
    <property type="protein sequence ID" value="SDJ80792.1"/>
    <property type="molecule type" value="Genomic_DNA"/>
</dbReference>
<evidence type="ECO:0000256" key="2">
    <source>
        <dbReference type="ARBA" id="ARBA00022825"/>
    </source>
</evidence>
<keyword evidence="2" id="KW-0720">Serine protease</keyword>
<dbReference type="PANTHER" id="PTHR42776">
    <property type="entry name" value="SERINE PEPTIDASE S9 FAMILY MEMBER"/>
    <property type="match status" value="1"/>
</dbReference>
<dbReference type="Gene3D" id="2.120.10.30">
    <property type="entry name" value="TolB, C-terminal domain"/>
    <property type="match status" value="2"/>
</dbReference>
<dbReference type="GO" id="GO:0004252">
    <property type="term" value="F:serine-type endopeptidase activity"/>
    <property type="evidence" value="ECO:0007669"/>
    <property type="project" value="TreeGrafter"/>
</dbReference>